<dbReference type="GO" id="GO:0005524">
    <property type="term" value="F:ATP binding"/>
    <property type="evidence" value="ECO:0007669"/>
    <property type="project" value="UniProtKB-KW"/>
</dbReference>
<accession>A0A941AHL5</accession>
<dbReference type="AlphaFoldDB" id="A0A941AHL5"/>
<evidence type="ECO:0000313" key="5">
    <source>
        <dbReference type="Proteomes" id="UP000674234"/>
    </source>
</evidence>
<feature type="domain" description="HTH luxR-type" evidence="3">
    <location>
        <begin position="794"/>
        <end position="859"/>
    </location>
</feature>
<sequence>MRRDVVERVVAALARPPRIVLVHGEPGIGKTHLLSEVIARLPGVRVLRGQALELDGGRAYASLASVLEGLRDEAGPALDALYEAVDRSAVGDVEASPGLLATRLFESLPGRTLIAIDDLHLADADTLTGLQAIPRYLSGFSVLATARQPPEMDADLTVRLEPLSFAEVADLVTESLGRTPSESVLRRVHEASRGNPWFVQETVRTLVQGGAVHSAVPDSRHGAILTRLFQRDQGGRDLARVLATLTRTRPGAGLPVLAELAGLEPVKAERALTGLVRDGVVTPAGEGYALAHPLVAEALYDELSAAERRAAHAKIAAMLERDGLSGTRRVLEWAAHVAESGSPDALPAMLRAASVTRWTAPLTAAHWYGKAAEISPGTAGELLARQALSYWKCSRPSPALNSARRALTLLPPGRRHTRTAYTAVAAALAMGSYDVALDILHGHLATADDTTALLAQQALISAVLGRPSADSARHARAGAAGCPPEDLVVALGCLAVHALVQGDWPECRRIVDDLLGRSAALPPGARLAALESAAHVLSTAGLRTRAAELLAQAEQIYRGLGWHDIGGQQIRTTAVLRRLGGEWTRALEDMASGARSLAEAGLMENRALLRNMELDILLNQGRYEEAERILADPPPRSPMHDGLRHVFRARLALGRGDRAAARAELDAALVLAVPDVLHRALSVKVRLHEACDEPDEARACAARLDEVSGNGTPRAVLSAHLAVASAFGDRARALAALESAREDGLPFEEGRARLLLGALGDHAQLPRAHAIFTRLGAAPWCAAAEHHMRAAGTAVERAADLTPGERRVIQLVAGGLSNPQIAEELHYSRKTVELYLTRVYAKTGLRSRVELALAVERGEI</sequence>
<protein>
    <submittedName>
        <fullName evidence="4">AAA family ATPase</fullName>
    </submittedName>
</protein>
<evidence type="ECO:0000256" key="1">
    <source>
        <dbReference type="ARBA" id="ARBA00022741"/>
    </source>
</evidence>
<dbReference type="InterPro" id="IPR003593">
    <property type="entry name" value="AAA+_ATPase"/>
</dbReference>
<dbReference type="RefSeq" id="WP_210154100.1">
    <property type="nucleotide sequence ID" value="NZ_JAFCNB010000001.1"/>
</dbReference>
<dbReference type="Proteomes" id="UP000674234">
    <property type="component" value="Unassembled WGS sequence"/>
</dbReference>
<evidence type="ECO:0000256" key="2">
    <source>
        <dbReference type="ARBA" id="ARBA00022840"/>
    </source>
</evidence>
<dbReference type="SMART" id="SM00421">
    <property type="entry name" value="HTH_LUXR"/>
    <property type="match status" value="1"/>
</dbReference>
<gene>
    <name evidence="4" type="ORF">JOL79_03420</name>
</gene>
<dbReference type="SMART" id="SM00382">
    <property type="entry name" value="AAA"/>
    <property type="match status" value="1"/>
</dbReference>
<dbReference type="InterPro" id="IPR011990">
    <property type="entry name" value="TPR-like_helical_dom_sf"/>
</dbReference>
<dbReference type="Gene3D" id="1.10.10.10">
    <property type="entry name" value="Winged helix-like DNA-binding domain superfamily/Winged helix DNA-binding domain"/>
    <property type="match status" value="1"/>
</dbReference>
<dbReference type="Pfam" id="PF00196">
    <property type="entry name" value="GerE"/>
    <property type="match status" value="1"/>
</dbReference>
<dbReference type="PROSITE" id="PS50043">
    <property type="entry name" value="HTH_LUXR_2"/>
    <property type="match status" value="1"/>
</dbReference>
<dbReference type="Pfam" id="PF13191">
    <property type="entry name" value="AAA_16"/>
    <property type="match status" value="1"/>
</dbReference>
<dbReference type="SUPFAM" id="SSF46894">
    <property type="entry name" value="C-terminal effector domain of the bipartite response regulators"/>
    <property type="match status" value="1"/>
</dbReference>
<dbReference type="InterPro" id="IPR000792">
    <property type="entry name" value="Tscrpt_reg_LuxR_C"/>
</dbReference>
<keyword evidence="5" id="KW-1185">Reference proteome</keyword>
<dbReference type="GO" id="GO:0003677">
    <property type="term" value="F:DNA binding"/>
    <property type="evidence" value="ECO:0007669"/>
    <property type="project" value="InterPro"/>
</dbReference>
<dbReference type="InterPro" id="IPR016032">
    <property type="entry name" value="Sig_transdc_resp-reg_C-effctor"/>
</dbReference>
<dbReference type="InterPro" id="IPR027417">
    <property type="entry name" value="P-loop_NTPase"/>
</dbReference>
<dbReference type="GO" id="GO:0006355">
    <property type="term" value="P:regulation of DNA-templated transcription"/>
    <property type="evidence" value="ECO:0007669"/>
    <property type="project" value="InterPro"/>
</dbReference>
<dbReference type="GO" id="GO:0004016">
    <property type="term" value="F:adenylate cyclase activity"/>
    <property type="evidence" value="ECO:0007669"/>
    <property type="project" value="TreeGrafter"/>
</dbReference>
<dbReference type="InterPro" id="IPR041664">
    <property type="entry name" value="AAA_16"/>
</dbReference>
<dbReference type="Gene3D" id="3.40.50.300">
    <property type="entry name" value="P-loop containing nucleotide triphosphate hydrolases"/>
    <property type="match status" value="1"/>
</dbReference>
<dbReference type="PRINTS" id="PR00038">
    <property type="entry name" value="HTHLUXR"/>
</dbReference>
<dbReference type="CDD" id="cd06170">
    <property type="entry name" value="LuxR_C_like"/>
    <property type="match status" value="1"/>
</dbReference>
<evidence type="ECO:0000259" key="3">
    <source>
        <dbReference type="PROSITE" id="PS50043"/>
    </source>
</evidence>
<dbReference type="PANTHER" id="PTHR16305">
    <property type="entry name" value="TESTICULAR SOLUBLE ADENYLYL CYCLASE"/>
    <property type="match status" value="1"/>
</dbReference>
<dbReference type="SUPFAM" id="SSF52540">
    <property type="entry name" value="P-loop containing nucleoside triphosphate hydrolases"/>
    <property type="match status" value="1"/>
</dbReference>
<dbReference type="PROSITE" id="PS00622">
    <property type="entry name" value="HTH_LUXR_1"/>
    <property type="match status" value="1"/>
</dbReference>
<evidence type="ECO:0000313" key="4">
    <source>
        <dbReference type="EMBL" id="MBP2702852.1"/>
    </source>
</evidence>
<dbReference type="EMBL" id="JAFCNB010000001">
    <property type="protein sequence ID" value="MBP2702852.1"/>
    <property type="molecule type" value="Genomic_DNA"/>
</dbReference>
<keyword evidence="2" id="KW-0067">ATP-binding</keyword>
<dbReference type="PANTHER" id="PTHR16305:SF35">
    <property type="entry name" value="TRANSCRIPTIONAL ACTIVATOR DOMAIN"/>
    <property type="match status" value="1"/>
</dbReference>
<keyword evidence="1" id="KW-0547">Nucleotide-binding</keyword>
<dbReference type="SUPFAM" id="SSF48452">
    <property type="entry name" value="TPR-like"/>
    <property type="match status" value="1"/>
</dbReference>
<dbReference type="InterPro" id="IPR036388">
    <property type="entry name" value="WH-like_DNA-bd_sf"/>
</dbReference>
<reference evidence="4" key="1">
    <citation type="submission" date="2021-02" db="EMBL/GenBank/DDBJ databases">
        <title>Draft genome sequence of Microbispora sp. RL4-1S isolated from rice leaves in Thailand.</title>
        <authorList>
            <person name="Muangham S."/>
            <person name="Duangmal K."/>
        </authorList>
    </citation>
    <scope>NUCLEOTIDE SEQUENCE</scope>
    <source>
        <strain evidence="4">RL4-1S</strain>
    </source>
</reference>
<comment type="caution">
    <text evidence="4">The sequence shown here is derived from an EMBL/GenBank/DDBJ whole genome shotgun (WGS) entry which is preliminary data.</text>
</comment>
<organism evidence="4 5">
    <name type="scientific">Microbispora oryzae</name>
    <dbReference type="NCBI Taxonomy" id="2806554"/>
    <lineage>
        <taxon>Bacteria</taxon>
        <taxon>Bacillati</taxon>
        <taxon>Actinomycetota</taxon>
        <taxon>Actinomycetes</taxon>
        <taxon>Streptosporangiales</taxon>
        <taxon>Streptosporangiaceae</taxon>
        <taxon>Microbispora</taxon>
    </lineage>
</organism>
<dbReference type="GO" id="GO:0005737">
    <property type="term" value="C:cytoplasm"/>
    <property type="evidence" value="ECO:0007669"/>
    <property type="project" value="TreeGrafter"/>
</dbReference>
<name>A0A941AHL5_9ACTN</name>
<proteinExistence type="predicted"/>